<dbReference type="RefSeq" id="WP_136386213.1">
    <property type="nucleotide sequence ID" value="NZ_SSOD01000016.1"/>
</dbReference>
<evidence type="ECO:0008006" key="3">
    <source>
        <dbReference type="Google" id="ProtNLM"/>
    </source>
</evidence>
<dbReference type="AlphaFoldDB" id="A0A4S4AFS6"/>
<proteinExistence type="predicted"/>
<protein>
    <recommendedName>
        <fullName evidence="3">DprA winged helix domain-containing protein</fullName>
    </recommendedName>
</protein>
<reference evidence="1 2" key="1">
    <citation type="submission" date="2019-04" db="EMBL/GenBank/DDBJ databases">
        <title>Azoarcus rhizosphaerae sp. nov. isolated from rhizosphere of Ficus religiosa.</title>
        <authorList>
            <person name="Lin S.-Y."/>
            <person name="Hameed A."/>
            <person name="Hsu Y.-H."/>
            <person name="Young C.-C."/>
        </authorList>
    </citation>
    <scope>NUCLEOTIDE SEQUENCE [LARGE SCALE GENOMIC DNA]</scope>
    <source>
        <strain evidence="1 2">CC-YHH848</strain>
    </source>
</reference>
<dbReference type="Proteomes" id="UP000307956">
    <property type="component" value="Unassembled WGS sequence"/>
</dbReference>
<keyword evidence="2" id="KW-1185">Reference proteome</keyword>
<sequence>MSILTQLQAANSAPADPAAVPHDFALLFGLVPPLARPKRAKVRAHLLDVPDDAVAAQAIKTPKARPTVAAQKDSIMTALDAAEYPLRRCEVSERTGIPPERVGDLLQLLRIAGRAKSTGRGEGCLWSPIKT</sequence>
<organism evidence="1 2">
    <name type="scientific">Pseudothauera rhizosphaerae</name>
    <dbReference type="NCBI Taxonomy" id="2565932"/>
    <lineage>
        <taxon>Bacteria</taxon>
        <taxon>Pseudomonadati</taxon>
        <taxon>Pseudomonadota</taxon>
        <taxon>Betaproteobacteria</taxon>
        <taxon>Rhodocyclales</taxon>
        <taxon>Zoogloeaceae</taxon>
        <taxon>Pseudothauera</taxon>
    </lineage>
</organism>
<evidence type="ECO:0000313" key="1">
    <source>
        <dbReference type="EMBL" id="THF58046.1"/>
    </source>
</evidence>
<comment type="caution">
    <text evidence="1">The sequence shown here is derived from an EMBL/GenBank/DDBJ whole genome shotgun (WGS) entry which is preliminary data.</text>
</comment>
<accession>A0A4S4AFS6</accession>
<name>A0A4S4AFS6_9RHOO</name>
<dbReference type="EMBL" id="SSOD01000016">
    <property type="protein sequence ID" value="THF58046.1"/>
    <property type="molecule type" value="Genomic_DNA"/>
</dbReference>
<evidence type="ECO:0000313" key="2">
    <source>
        <dbReference type="Proteomes" id="UP000307956"/>
    </source>
</evidence>
<gene>
    <name evidence="1" type="ORF">E6O51_17035</name>
</gene>